<evidence type="ECO:0000313" key="4">
    <source>
        <dbReference type="EMBL" id="KTD03648.1"/>
    </source>
</evidence>
<name>A0A0W0U6W5_9GAMM</name>
<keyword evidence="2" id="KW-0547">Nucleotide-binding</keyword>
<feature type="binding site" evidence="2">
    <location>
        <begin position="24"/>
        <end position="31"/>
    </location>
    <ligand>
        <name>ATP</name>
        <dbReference type="ChEBI" id="CHEBI:30616"/>
    </ligand>
</feature>
<dbReference type="InterPro" id="IPR040198">
    <property type="entry name" value="Fido_containing"/>
</dbReference>
<dbReference type="Proteomes" id="UP000251942">
    <property type="component" value="Unassembled WGS sequence"/>
</dbReference>
<evidence type="ECO:0000259" key="3">
    <source>
        <dbReference type="PROSITE" id="PS51459"/>
    </source>
</evidence>
<dbReference type="Proteomes" id="UP000054698">
    <property type="component" value="Unassembled WGS sequence"/>
</dbReference>
<proteinExistence type="predicted"/>
<keyword evidence="2" id="KW-0067">ATP-binding</keyword>
<evidence type="ECO:0000313" key="5">
    <source>
        <dbReference type="EMBL" id="SPX59226.1"/>
    </source>
</evidence>
<dbReference type="Pfam" id="PF02661">
    <property type="entry name" value="Fic"/>
    <property type="match status" value="1"/>
</dbReference>
<dbReference type="AlphaFoldDB" id="A0A0W0U6W5"/>
<reference evidence="5 7" key="2">
    <citation type="submission" date="2018-06" db="EMBL/GenBank/DDBJ databases">
        <authorList>
            <consortium name="Pathogen Informatics"/>
            <person name="Doyle S."/>
        </authorList>
    </citation>
    <scope>NUCLEOTIDE SEQUENCE [LARGE SCALE GENOMIC DNA]</scope>
    <source>
        <strain evidence="5 7">NCTC12022</strain>
    </source>
</reference>
<dbReference type="Gene3D" id="1.10.3290.10">
    <property type="entry name" value="Fido-like domain"/>
    <property type="match status" value="1"/>
</dbReference>
<reference evidence="4 6" key="1">
    <citation type="submission" date="2015-11" db="EMBL/GenBank/DDBJ databases">
        <title>Genomic analysis of 38 Legionella species identifies large and diverse effector repertoires.</title>
        <authorList>
            <person name="Burstein D."/>
            <person name="Amaro F."/>
            <person name="Zusman T."/>
            <person name="Lifshitz Z."/>
            <person name="Cohen O."/>
            <person name="Gilbert J.A."/>
            <person name="Pupko T."/>
            <person name="Shuman H.A."/>
            <person name="Segal G."/>
        </authorList>
    </citation>
    <scope>NUCLEOTIDE SEQUENCE [LARGE SCALE GENOMIC DNA]</scope>
    <source>
        <strain evidence="4 6">WO-44C</strain>
    </source>
</reference>
<gene>
    <name evidence="4" type="ORF">Lfee_0394</name>
    <name evidence="5" type="ORF">NCTC12022_00046</name>
</gene>
<sequence>MYDELANALGVVHVELIIIHPFRDGNGRVSRLLANIMAMQAGLPQLNFEPIDKTTNTEGYNKYIQAIHYGVMGNYEPIKEVFVEILRAS</sequence>
<dbReference type="EMBL" id="LNYB01000014">
    <property type="protein sequence ID" value="KTD03648.1"/>
    <property type="molecule type" value="Genomic_DNA"/>
</dbReference>
<evidence type="ECO:0000256" key="1">
    <source>
        <dbReference type="PIRSR" id="PIRSR640198-1"/>
    </source>
</evidence>
<dbReference type="OrthoDB" id="9807853at2"/>
<evidence type="ECO:0000313" key="6">
    <source>
        <dbReference type="Proteomes" id="UP000054698"/>
    </source>
</evidence>
<dbReference type="InterPro" id="IPR036597">
    <property type="entry name" value="Fido-like_dom_sf"/>
</dbReference>
<evidence type="ECO:0000256" key="2">
    <source>
        <dbReference type="PIRSR" id="PIRSR640198-2"/>
    </source>
</evidence>
<dbReference type="PANTHER" id="PTHR13504:SF38">
    <property type="entry name" value="FIDO DOMAIN-CONTAINING PROTEIN"/>
    <property type="match status" value="1"/>
</dbReference>
<dbReference type="GO" id="GO:0005524">
    <property type="term" value="F:ATP binding"/>
    <property type="evidence" value="ECO:0007669"/>
    <property type="project" value="UniProtKB-KW"/>
</dbReference>
<dbReference type="STRING" id="453.Lfee_0394"/>
<dbReference type="RefSeq" id="WP_058443614.1">
    <property type="nucleotide sequence ID" value="NZ_CAAAHT010000025.1"/>
</dbReference>
<dbReference type="PATRIC" id="fig|453.4.peg.426"/>
<organism evidence="4 6">
    <name type="scientific">Legionella feeleii</name>
    <dbReference type="NCBI Taxonomy" id="453"/>
    <lineage>
        <taxon>Bacteria</taxon>
        <taxon>Pseudomonadati</taxon>
        <taxon>Pseudomonadota</taxon>
        <taxon>Gammaproteobacteria</taxon>
        <taxon>Legionellales</taxon>
        <taxon>Legionellaceae</taxon>
        <taxon>Legionella</taxon>
    </lineage>
</organism>
<feature type="domain" description="Fido" evidence="3">
    <location>
        <begin position="1"/>
        <end position="84"/>
    </location>
</feature>
<dbReference type="InterPro" id="IPR003812">
    <property type="entry name" value="Fido"/>
</dbReference>
<dbReference type="PANTHER" id="PTHR13504">
    <property type="entry name" value="FIDO DOMAIN-CONTAINING PROTEIN DDB_G0283145"/>
    <property type="match status" value="1"/>
</dbReference>
<protein>
    <submittedName>
        <fullName evidence="4">Cell filamentation protein Fic</fullName>
    </submittedName>
</protein>
<dbReference type="SUPFAM" id="SSF140931">
    <property type="entry name" value="Fic-like"/>
    <property type="match status" value="1"/>
</dbReference>
<dbReference type="EMBL" id="UASS01000001">
    <property type="protein sequence ID" value="SPX59226.1"/>
    <property type="molecule type" value="Genomic_DNA"/>
</dbReference>
<feature type="active site" evidence="1">
    <location>
        <position position="20"/>
    </location>
</feature>
<keyword evidence="6" id="KW-1185">Reference proteome</keyword>
<accession>A0A0W0U6W5</accession>
<evidence type="ECO:0000313" key="7">
    <source>
        <dbReference type="Proteomes" id="UP000251942"/>
    </source>
</evidence>
<dbReference type="PROSITE" id="PS51459">
    <property type="entry name" value="FIDO"/>
    <property type="match status" value="1"/>
</dbReference>